<dbReference type="GeneTree" id="ENSGT00930000150969"/>
<evidence type="ECO:0000256" key="1">
    <source>
        <dbReference type="ARBA" id="ARBA00004613"/>
    </source>
</evidence>
<dbReference type="FunFam" id="3.30.390.150:FF:000004">
    <property type="entry name" value="Gastrokine 2"/>
    <property type="match status" value="1"/>
</dbReference>
<dbReference type="AlphaFoldDB" id="W5NF64"/>
<reference evidence="10" key="1">
    <citation type="submission" date="2011-12" db="EMBL/GenBank/DDBJ databases">
        <title>The Draft Genome of Lepisosteus oculatus.</title>
        <authorList>
            <consortium name="The Broad Institute Genome Assembly &amp; Analysis Group"/>
            <consortium name="Computational R&amp;D Group"/>
            <consortium name="and Sequencing Platform"/>
            <person name="Di Palma F."/>
            <person name="Alfoldi J."/>
            <person name="Johnson J."/>
            <person name="Berlin A."/>
            <person name="Gnerre S."/>
            <person name="Jaffe D."/>
            <person name="MacCallum I."/>
            <person name="Young S."/>
            <person name="Walker B.J."/>
            <person name="Lander E.S."/>
            <person name="Lindblad-Toh K."/>
        </authorList>
    </citation>
    <scope>NUCLEOTIDE SEQUENCE [LARGE SCALE GENOMIC DNA]</scope>
</reference>
<protein>
    <recommendedName>
        <fullName evidence="5">Gastrokine-2</fullName>
    </recommendedName>
    <alternativeName>
        <fullName evidence="6">Blottin</fullName>
    </alternativeName>
</protein>
<dbReference type="Bgee" id="ENSLOCG00000015658">
    <property type="expression patterns" value="Expressed in larva and 8 other cell types or tissues"/>
</dbReference>
<dbReference type="InterPro" id="IPR007084">
    <property type="entry name" value="BRICHOS_dom"/>
</dbReference>
<evidence type="ECO:0000259" key="8">
    <source>
        <dbReference type="PROSITE" id="PS50869"/>
    </source>
</evidence>
<evidence type="ECO:0000256" key="2">
    <source>
        <dbReference type="ARBA" id="ARBA00022525"/>
    </source>
</evidence>
<evidence type="ECO:0000313" key="10">
    <source>
        <dbReference type="Proteomes" id="UP000018468"/>
    </source>
</evidence>
<dbReference type="GO" id="GO:0005615">
    <property type="term" value="C:extracellular space"/>
    <property type="evidence" value="ECO:0000318"/>
    <property type="project" value="GO_Central"/>
</dbReference>
<dbReference type="SMART" id="SM01039">
    <property type="entry name" value="BRICHOS"/>
    <property type="match status" value="1"/>
</dbReference>
<dbReference type="OMA" id="LYETECI"/>
<evidence type="ECO:0000256" key="7">
    <source>
        <dbReference type="SAM" id="MobiDB-lite"/>
    </source>
</evidence>
<accession>W5NF64</accession>
<dbReference type="PANTHER" id="PTHR16483">
    <property type="entry name" value="GASTROKINE 1"/>
    <property type="match status" value="1"/>
</dbReference>
<keyword evidence="3" id="KW-0732">Signal</keyword>
<evidence type="ECO:0000256" key="4">
    <source>
        <dbReference type="ARBA" id="ARBA00023157"/>
    </source>
</evidence>
<dbReference type="EMBL" id="AHAT01031510">
    <property type="status" value="NOT_ANNOTATED_CDS"/>
    <property type="molecule type" value="Genomic_DNA"/>
</dbReference>
<dbReference type="HOGENOM" id="CLU_098684_2_0_1"/>
<name>W5NF64_LEPOC</name>
<dbReference type="Ensembl" id="ENSLOCT00000019305.1">
    <property type="protein sequence ID" value="ENSLOCP00000019273.1"/>
    <property type="gene ID" value="ENSLOCG00000015658.1"/>
</dbReference>
<evidence type="ECO:0000256" key="6">
    <source>
        <dbReference type="ARBA" id="ARBA00079996"/>
    </source>
</evidence>
<proteinExistence type="predicted"/>
<reference evidence="9" key="3">
    <citation type="submission" date="2025-09" db="UniProtKB">
        <authorList>
            <consortium name="Ensembl"/>
        </authorList>
    </citation>
    <scope>IDENTIFICATION</scope>
</reference>
<evidence type="ECO:0000256" key="3">
    <source>
        <dbReference type="ARBA" id="ARBA00022729"/>
    </source>
</evidence>
<dbReference type="PROSITE" id="PS50869">
    <property type="entry name" value="BRICHOS"/>
    <property type="match status" value="1"/>
</dbReference>
<comment type="subcellular location">
    <subcellularLocation>
        <location evidence="1">Secreted</location>
    </subcellularLocation>
</comment>
<dbReference type="InterPro" id="IPR051772">
    <property type="entry name" value="Gastrokine"/>
</dbReference>
<keyword evidence="2" id="KW-0964">Secreted</keyword>
<keyword evidence="4" id="KW-1015">Disulfide bond</keyword>
<feature type="region of interest" description="Disordered" evidence="7">
    <location>
        <begin position="159"/>
        <end position="182"/>
    </location>
</feature>
<dbReference type="Pfam" id="PF04089">
    <property type="entry name" value="BRICHOS"/>
    <property type="match status" value="1"/>
</dbReference>
<dbReference type="GeneID" id="102692861"/>
<dbReference type="GO" id="GO:0042127">
    <property type="term" value="P:regulation of cell population proliferation"/>
    <property type="evidence" value="ECO:0000318"/>
    <property type="project" value="GO_Central"/>
</dbReference>
<dbReference type="KEGG" id="loc:102692861"/>
<sequence length="246" mass="27190">MEGPDRIAPLLCVAFVSGYLPRASRPAHTPALRVYEGGTEEQLLSQTSPWHLLCTPAVGMAKCLALTLLLGVLLAPILAEESVSLVNKGKDGKDVHHTLVINKEQGIAIQHVGAGRQSVTAIIDYKTGIIAYRAFESQSCFIVRMDRATFPPLDKLRQAAEDEKSQKKRPPPPGKQYNVNPEPIKDLSKLGAPVQAMCHDLPTHWAQEQIGEMFFFGESGKCFNLNLLFLLNINMCRHSEVHSSYY</sequence>
<feature type="domain" description="BRICHOS" evidence="8">
    <location>
        <begin position="113"/>
        <end position="206"/>
    </location>
</feature>
<keyword evidence="10" id="KW-1185">Reference proteome</keyword>
<dbReference type="EMBL" id="AHAT01031509">
    <property type="status" value="NOT_ANNOTATED_CDS"/>
    <property type="molecule type" value="Genomic_DNA"/>
</dbReference>
<dbReference type="Proteomes" id="UP000018468">
    <property type="component" value="Linkage group LG1"/>
</dbReference>
<organism evidence="9 10">
    <name type="scientific">Lepisosteus oculatus</name>
    <name type="common">Spotted gar</name>
    <dbReference type="NCBI Taxonomy" id="7918"/>
    <lineage>
        <taxon>Eukaryota</taxon>
        <taxon>Metazoa</taxon>
        <taxon>Chordata</taxon>
        <taxon>Craniata</taxon>
        <taxon>Vertebrata</taxon>
        <taxon>Euteleostomi</taxon>
        <taxon>Actinopterygii</taxon>
        <taxon>Neopterygii</taxon>
        <taxon>Holostei</taxon>
        <taxon>Semionotiformes</taxon>
        <taxon>Lepisosteidae</taxon>
        <taxon>Lepisosteus</taxon>
    </lineage>
</organism>
<evidence type="ECO:0000256" key="5">
    <source>
        <dbReference type="ARBA" id="ARBA00070177"/>
    </source>
</evidence>
<dbReference type="Gene3D" id="3.30.390.150">
    <property type="match status" value="1"/>
</dbReference>
<reference evidence="9" key="2">
    <citation type="submission" date="2025-08" db="UniProtKB">
        <authorList>
            <consortium name="Ensembl"/>
        </authorList>
    </citation>
    <scope>IDENTIFICATION</scope>
</reference>
<dbReference type="InParanoid" id="W5NF64"/>
<dbReference type="eggNOG" id="ENOG502S4AB">
    <property type="taxonomic scope" value="Eukaryota"/>
</dbReference>
<dbReference type="OrthoDB" id="8674753at2759"/>
<evidence type="ECO:0000313" key="9">
    <source>
        <dbReference type="Ensembl" id="ENSLOCP00000019273.1"/>
    </source>
</evidence>